<dbReference type="Pfam" id="PF05396">
    <property type="entry name" value="Phage_T7_Capsid"/>
    <property type="match status" value="1"/>
</dbReference>
<organism evidence="2">
    <name type="scientific">uncultured Caudovirales phage</name>
    <dbReference type="NCBI Taxonomy" id="2100421"/>
    <lineage>
        <taxon>Viruses</taxon>
        <taxon>Duplodnaviria</taxon>
        <taxon>Heunggongvirae</taxon>
        <taxon>Uroviricota</taxon>
        <taxon>Caudoviricetes</taxon>
        <taxon>Peduoviridae</taxon>
        <taxon>Maltschvirus</taxon>
        <taxon>Maltschvirus maltsch</taxon>
    </lineage>
</organism>
<accession>A0A6J5QYW7</accession>
<feature type="region of interest" description="Disordered" evidence="1">
    <location>
        <begin position="101"/>
        <end position="122"/>
    </location>
</feature>
<feature type="compositionally biased region" description="Basic and acidic residues" evidence="1">
    <location>
        <begin position="233"/>
        <end position="246"/>
    </location>
</feature>
<feature type="region of interest" description="Disordered" evidence="1">
    <location>
        <begin position="1"/>
        <end position="62"/>
    </location>
</feature>
<gene>
    <name evidence="2" type="ORF">UFOVP1167_16</name>
</gene>
<evidence type="ECO:0000313" key="2">
    <source>
        <dbReference type="EMBL" id="CAB4187757.1"/>
    </source>
</evidence>
<dbReference type="EMBL" id="LR797113">
    <property type="protein sequence ID" value="CAB4187757.1"/>
    <property type="molecule type" value="Genomic_DNA"/>
</dbReference>
<feature type="compositionally biased region" description="Low complexity" evidence="1">
    <location>
        <begin position="13"/>
        <end position="48"/>
    </location>
</feature>
<feature type="compositionally biased region" description="Basic and acidic residues" evidence="1">
    <location>
        <begin position="101"/>
        <end position="116"/>
    </location>
</feature>
<sequence length="280" mass="30080">MPPAPKTLLNDQAPAGAPPAAAAPEAAPDPGSAAAIAAAANNRSASESSRFEGSGSAERPEFVPEKFWKDGKVDLETAFTSYKELETRFTTKTEDLLKQLDTERRKGLPEAPEKYEVNLGQDAPLPKEALEAHPSLDWWRKTAFEAGLPPEKFNEGVGQLVSILTAGPDLEAEKAALGENADARIAAVGQWAQSRLSSDAAAFDAVRMIGSTADGIRALEKLMGGSEAPDTSDAPREPDMTPEKVRAMQGDPRYWDRSKRDPAFVKMVDAAFSKLYPAKK</sequence>
<dbReference type="InterPro" id="IPR008768">
    <property type="entry name" value="Gp9-like"/>
</dbReference>
<evidence type="ECO:0000256" key="1">
    <source>
        <dbReference type="SAM" id="MobiDB-lite"/>
    </source>
</evidence>
<name>A0A6J5QYW7_9CAUD</name>
<feature type="region of interest" description="Disordered" evidence="1">
    <location>
        <begin position="222"/>
        <end position="256"/>
    </location>
</feature>
<proteinExistence type="predicted"/>
<protein>
    <submittedName>
        <fullName evidence="2">Uncharacterized protein</fullName>
    </submittedName>
</protein>
<reference evidence="2" key="1">
    <citation type="submission" date="2020-05" db="EMBL/GenBank/DDBJ databases">
        <authorList>
            <person name="Chiriac C."/>
            <person name="Salcher M."/>
            <person name="Ghai R."/>
            <person name="Kavagutti S V."/>
        </authorList>
    </citation>
    <scope>NUCLEOTIDE SEQUENCE</scope>
</reference>
<dbReference type="GO" id="GO:0019069">
    <property type="term" value="P:viral capsid assembly"/>
    <property type="evidence" value="ECO:0007669"/>
    <property type="project" value="InterPro"/>
</dbReference>